<dbReference type="OrthoDB" id="10027013at2759"/>
<dbReference type="AlphaFoldDB" id="A0A9N9CR88"/>
<accession>A0A9N9CR88</accession>
<evidence type="ECO:0000256" key="6">
    <source>
        <dbReference type="SAM" id="MobiDB-lite"/>
    </source>
</evidence>
<dbReference type="GO" id="GO:0009927">
    <property type="term" value="F:histidine phosphotransfer kinase activity"/>
    <property type="evidence" value="ECO:0007669"/>
    <property type="project" value="TreeGrafter"/>
</dbReference>
<evidence type="ECO:0000256" key="7">
    <source>
        <dbReference type="SAM" id="Phobius"/>
    </source>
</evidence>
<dbReference type="SUPFAM" id="SSF55874">
    <property type="entry name" value="ATPase domain of HSP90 chaperone/DNA topoisomerase II/histidine kinase"/>
    <property type="match status" value="1"/>
</dbReference>
<sequence length="875" mass="98653">MWRMNSENVCQVFDWLLPQEIVKQEIKNDHSKRRALLQARAVVTVTVSAFFALVTQLFLDMYSAFGFREQNSEMIREITVLLSLWGTLIYSAILYAIRYETLSITHAAKLGIYSFIMISAYAAIFGNGKSGFHTLSHANFFAVPPFGCIFVSKNFGKQTLLIVCVVYVVAFCRSIGREDNPLSFSSTGWVVCDVYILCFVYFLFAAYEQEFSVNQDNMQRSLDEVVNQVLTFAKIEHGKIELENNVFDIFTLIQEIGDGLAPIPERKRLDLVIFFKVNPSHRFMIGDVGCMRQIILNLLGNAIKFTDRGRIKLNVIELNLDDEESAKQPKKVAKNAEVSSGDGEPASKNVMIRIEVIDTGRGIAPDFLAHMYQPFSQEDSSLRRKFEGTGLGLSIVKGLLDMMHSQLEVKSDTKNGSNFSFCLTLPISPTFEDMHVSPLPFSHEHLKLPAHKQEELIAQLRSLSFVILNRSSFLSLQRISEYFTEWGFNYRIVEKENMKSECSKENCDIILLNDSITDLQWFLSEFKTQQPDIPAISTATTNTVARTKPVSRKGQSTKTAIRPDQCVVFFSTIAEYDKAEKILKEFKPRSAVVVSKPGGPVKFLNATIKAMESIRSQKTVETTCSSPSASSSSSLSGKANTDSDNVILLHTAGESQQFTSEMLDEDELLFSPSIFGSAATNPSSQEIHELQKHIEEQLLSSPPIEVEDSMRQDKFSFLVVEDNKINAMILTTMLKQAHYRNYDDLQMPICDGIEATKEIRKLERGEPSHLLPSTHTTIEYKTAAEECHNSLATTRKRRKKAIIVAMTGLASQEDSNVAEQAGCNEFLTKPVSIKTLHSRMEEWTREALKRQHEEAAQAAQEPALLEEHHEEKIEE</sequence>
<dbReference type="Proteomes" id="UP000789831">
    <property type="component" value="Unassembled WGS sequence"/>
</dbReference>
<evidence type="ECO:0000256" key="5">
    <source>
        <dbReference type="PROSITE-ProRule" id="PRU00169"/>
    </source>
</evidence>
<dbReference type="CDD" id="cd16922">
    <property type="entry name" value="HATPase_EvgS-ArcB-TorS-like"/>
    <property type="match status" value="1"/>
</dbReference>
<evidence type="ECO:0000256" key="2">
    <source>
        <dbReference type="ARBA" id="ARBA00012438"/>
    </source>
</evidence>
<dbReference type="PROSITE" id="PS50109">
    <property type="entry name" value="HIS_KIN"/>
    <property type="match status" value="1"/>
</dbReference>
<dbReference type="Gene3D" id="3.40.50.2300">
    <property type="match status" value="1"/>
</dbReference>
<dbReference type="SMART" id="SM00387">
    <property type="entry name" value="HATPase_c"/>
    <property type="match status" value="1"/>
</dbReference>
<dbReference type="Pfam" id="PF02518">
    <property type="entry name" value="HATPase_c"/>
    <property type="match status" value="1"/>
</dbReference>
<feature type="domain" description="Response regulatory" evidence="9">
    <location>
        <begin position="716"/>
        <end position="844"/>
    </location>
</feature>
<feature type="domain" description="Histidine kinase" evidence="8">
    <location>
        <begin position="220"/>
        <end position="429"/>
    </location>
</feature>
<evidence type="ECO:0000256" key="3">
    <source>
        <dbReference type="ARBA" id="ARBA00022679"/>
    </source>
</evidence>
<comment type="catalytic activity">
    <reaction evidence="1">
        <text>ATP + protein L-histidine = ADP + protein N-phospho-L-histidine.</text>
        <dbReference type="EC" id="2.7.13.3"/>
    </reaction>
</comment>
<feature type="region of interest" description="Disordered" evidence="6">
    <location>
        <begin position="616"/>
        <end position="639"/>
    </location>
</feature>
<dbReference type="SMART" id="SM00448">
    <property type="entry name" value="REC"/>
    <property type="match status" value="1"/>
</dbReference>
<dbReference type="InterPro" id="IPR005467">
    <property type="entry name" value="His_kinase_dom"/>
</dbReference>
<dbReference type="PANTHER" id="PTHR43047">
    <property type="entry name" value="TWO-COMPONENT HISTIDINE PROTEIN KINASE"/>
    <property type="match status" value="1"/>
</dbReference>
<keyword evidence="11" id="KW-1185">Reference proteome</keyword>
<evidence type="ECO:0000313" key="10">
    <source>
        <dbReference type="EMBL" id="CAG8609047.1"/>
    </source>
</evidence>
<feature type="transmembrane region" description="Helical" evidence="7">
    <location>
        <begin position="188"/>
        <end position="207"/>
    </location>
</feature>
<name>A0A9N9CR88_9GLOM</name>
<dbReference type="PANTHER" id="PTHR43047:SF72">
    <property type="entry name" value="OSMOSENSING HISTIDINE PROTEIN KINASE SLN1"/>
    <property type="match status" value="1"/>
</dbReference>
<keyword evidence="4" id="KW-0418">Kinase</keyword>
<feature type="non-terminal residue" evidence="10">
    <location>
        <position position="875"/>
    </location>
</feature>
<dbReference type="PROSITE" id="PS50110">
    <property type="entry name" value="RESPONSE_REGULATORY"/>
    <property type="match status" value="1"/>
</dbReference>
<evidence type="ECO:0000259" key="9">
    <source>
        <dbReference type="PROSITE" id="PS50110"/>
    </source>
</evidence>
<keyword evidence="3" id="KW-0808">Transferase</keyword>
<feature type="compositionally biased region" description="Basic and acidic residues" evidence="6">
    <location>
        <begin position="865"/>
        <end position="875"/>
    </location>
</feature>
<comment type="caution">
    <text evidence="10">The sequence shown here is derived from an EMBL/GenBank/DDBJ whole genome shotgun (WGS) entry which is preliminary data.</text>
</comment>
<organism evidence="10 11">
    <name type="scientific">Ambispora gerdemannii</name>
    <dbReference type="NCBI Taxonomy" id="144530"/>
    <lineage>
        <taxon>Eukaryota</taxon>
        <taxon>Fungi</taxon>
        <taxon>Fungi incertae sedis</taxon>
        <taxon>Mucoromycota</taxon>
        <taxon>Glomeromycotina</taxon>
        <taxon>Glomeromycetes</taxon>
        <taxon>Archaeosporales</taxon>
        <taxon>Ambisporaceae</taxon>
        <taxon>Ambispora</taxon>
    </lineage>
</organism>
<dbReference type="InterPro" id="IPR036890">
    <property type="entry name" value="HATPase_C_sf"/>
</dbReference>
<dbReference type="EMBL" id="CAJVPL010002394">
    <property type="protein sequence ID" value="CAG8609047.1"/>
    <property type="molecule type" value="Genomic_DNA"/>
</dbReference>
<dbReference type="GO" id="GO:0000155">
    <property type="term" value="F:phosphorelay sensor kinase activity"/>
    <property type="evidence" value="ECO:0007669"/>
    <property type="project" value="TreeGrafter"/>
</dbReference>
<dbReference type="SUPFAM" id="SSF52172">
    <property type="entry name" value="CheY-like"/>
    <property type="match status" value="1"/>
</dbReference>
<reference evidence="10" key="1">
    <citation type="submission" date="2021-06" db="EMBL/GenBank/DDBJ databases">
        <authorList>
            <person name="Kallberg Y."/>
            <person name="Tangrot J."/>
            <person name="Rosling A."/>
        </authorList>
    </citation>
    <scope>NUCLEOTIDE SEQUENCE</scope>
    <source>
        <strain evidence="10">MT106</strain>
    </source>
</reference>
<evidence type="ECO:0000259" key="8">
    <source>
        <dbReference type="PROSITE" id="PS50109"/>
    </source>
</evidence>
<dbReference type="InterPro" id="IPR011006">
    <property type="entry name" value="CheY-like_superfamily"/>
</dbReference>
<dbReference type="EC" id="2.7.13.3" evidence="2"/>
<protein>
    <recommendedName>
        <fullName evidence="2">histidine kinase</fullName>
        <ecNumber evidence="2">2.7.13.3</ecNumber>
    </recommendedName>
</protein>
<keyword evidence="7" id="KW-1133">Transmembrane helix</keyword>
<proteinExistence type="predicted"/>
<dbReference type="InterPro" id="IPR001789">
    <property type="entry name" value="Sig_transdc_resp-reg_receiver"/>
</dbReference>
<feature type="region of interest" description="Disordered" evidence="6">
    <location>
        <begin position="849"/>
        <end position="875"/>
    </location>
</feature>
<gene>
    <name evidence="10" type="ORF">AGERDE_LOCUS9497</name>
</gene>
<comment type="caution">
    <text evidence="5">Lacks conserved residue(s) required for the propagation of feature annotation.</text>
</comment>
<feature type="transmembrane region" description="Helical" evidence="7">
    <location>
        <begin position="110"/>
        <end position="128"/>
    </location>
</feature>
<dbReference type="InterPro" id="IPR003594">
    <property type="entry name" value="HATPase_dom"/>
</dbReference>
<feature type="transmembrane region" description="Helical" evidence="7">
    <location>
        <begin position="78"/>
        <end position="98"/>
    </location>
</feature>
<feature type="compositionally biased region" description="Low complexity" evidence="6">
    <location>
        <begin position="625"/>
        <end position="636"/>
    </location>
</feature>
<evidence type="ECO:0000256" key="4">
    <source>
        <dbReference type="ARBA" id="ARBA00022777"/>
    </source>
</evidence>
<keyword evidence="7" id="KW-0812">Transmembrane</keyword>
<dbReference type="CDD" id="cd17546">
    <property type="entry name" value="REC_hyHK_CKI1_RcsC-like"/>
    <property type="match status" value="1"/>
</dbReference>
<evidence type="ECO:0000313" key="11">
    <source>
        <dbReference type="Proteomes" id="UP000789831"/>
    </source>
</evidence>
<keyword evidence="7" id="KW-0472">Membrane</keyword>
<evidence type="ECO:0000256" key="1">
    <source>
        <dbReference type="ARBA" id="ARBA00000085"/>
    </source>
</evidence>
<dbReference type="Gene3D" id="3.30.565.10">
    <property type="entry name" value="Histidine kinase-like ATPase, C-terminal domain"/>
    <property type="match status" value="1"/>
</dbReference>
<dbReference type="PRINTS" id="PR00344">
    <property type="entry name" value="BCTRLSENSOR"/>
</dbReference>
<feature type="transmembrane region" description="Helical" evidence="7">
    <location>
        <begin position="37"/>
        <end position="58"/>
    </location>
</feature>
<dbReference type="GO" id="GO:0005886">
    <property type="term" value="C:plasma membrane"/>
    <property type="evidence" value="ECO:0007669"/>
    <property type="project" value="TreeGrafter"/>
</dbReference>
<dbReference type="InterPro" id="IPR004358">
    <property type="entry name" value="Sig_transdc_His_kin-like_C"/>
</dbReference>